<accession>A0A6A3KV36</accession>
<evidence type="ECO:0000313" key="3">
    <source>
        <dbReference type="EMBL" id="KAE9104785.1"/>
    </source>
</evidence>
<dbReference type="Proteomes" id="UP000460718">
    <property type="component" value="Unassembled WGS sequence"/>
</dbReference>
<protein>
    <submittedName>
        <fullName evidence="2">Uncharacterized protein</fullName>
    </submittedName>
</protein>
<name>A0A6A3KV36_9STRA</name>
<feature type="transmembrane region" description="Helical" evidence="1">
    <location>
        <begin position="31"/>
        <end position="50"/>
    </location>
</feature>
<keyword evidence="1" id="KW-1133">Transmembrane helix</keyword>
<keyword evidence="1" id="KW-0812">Transmembrane</keyword>
<organism evidence="2 6">
    <name type="scientific">Phytophthora fragariae</name>
    <dbReference type="NCBI Taxonomy" id="53985"/>
    <lineage>
        <taxon>Eukaryota</taxon>
        <taxon>Sar</taxon>
        <taxon>Stramenopiles</taxon>
        <taxon>Oomycota</taxon>
        <taxon>Peronosporomycetes</taxon>
        <taxon>Peronosporales</taxon>
        <taxon>Peronosporaceae</taxon>
        <taxon>Phytophthora</taxon>
    </lineage>
</organism>
<evidence type="ECO:0000313" key="4">
    <source>
        <dbReference type="EMBL" id="KAE9214634.1"/>
    </source>
</evidence>
<evidence type="ECO:0000313" key="5">
    <source>
        <dbReference type="Proteomes" id="UP000440367"/>
    </source>
</evidence>
<dbReference type="EMBL" id="QXGD01001104">
    <property type="protein sequence ID" value="KAE9214634.1"/>
    <property type="molecule type" value="Genomic_DNA"/>
</dbReference>
<reference evidence="6 7" key="1">
    <citation type="submission" date="2018-09" db="EMBL/GenBank/DDBJ databases">
        <title>Genomic investigation of the strawberry pathogen Phytophthora fragariae indicates pathogenicity is determined by transcriptional variation in three key races.</title>
        <authorList>
            <person name="Adams T.M."/>
            <person name="Armitage A.D."/>
            <person name="Sobczyk M.K."/>
            <person name="Bates H.J."/>
            <person name="Dunwell J.M."/>
            <person name="Nellist C.F."/>
            <person name="Harrison R.J."/>
        </authorList>
    </citation>
    <scope>NUCLEOTIDE SEQUENCE [LARGE SCALE GENOMIC DNA]</scope>
    <source>
        <strain evidence="4 5">BC-1</strain>
        <strain evidence="3 7">ONT-3</strain>
        <strain evidence="2 6">SCRP245</strain>
    </source>
</reference>
<dbReference type="Proteomes" id="UP000488956">
    <property type="component" value="Unassembled WGS sequence"/>
</dbReference>
<gene>
    <name evidence="4" type="ORF">PF002_g17606</name>
    <name evidence="3" type="ORF">PF010_g13256</name>
    <name evidence="2" type="ORF">PF011_g10286</name>
</gene>
<evidence type="ECO:0000313" key="7">
    <source>
        <dbReference type="Proteomes" id="UP000488956"/>
    </source>
</evidence>
<dbReference type="Proteomes" id="UP000440367">
    <property type="component" value="Unassembled WGS sequence"/>
</dbReference>
<evidence type="ECO:0000256" key="1">
    <source>
        <dbReference type="SAM" id="Phobius"/>
    </source>
</evidence>
<feature type="transmembrane region" description="Helical" evidence="1">
    <location>
        <begin position="56"/>
        <end position="76"/>
    </location>
</feature>
<keyword evidence="1" id="KW-0472">Membrane</keyword>
<sequence length="148" mass="16250">MLKRAALISVGACGWDIVSETGHDSIIGRDLVLVLPQLALLLLMILNFFPRFQQQIYRWVVVATIALIPAVIVAVIHSDFRMGVGLCCCSRSFCPATSSAEVTACGLVLDDCLLTPLTSIIFEVLSRGTRQRIGQNHCHHFLAKTRSQ</sequence>
<evidence type="ECO:0000313" key="6">
    <source>
        <dbReference type="Proteomes" id="UP000460718"/>
    </source>
</evidence>
<dbReference type="EMBL" id="QXFW01000536">
    <property type="protein sequence ID" value="KAE9009398.1"/>
    <property type="molecule type" value="Genomic_DNA"/>
</dbReference>
<proteinExistence type="predicted"/>
<evidence type="ECO:0000313" key="2">
    <source>
        <dbReference type="EMBL" id="KAE9009398.1"/>
    </source>
</evidence>
<dbReference type="EMBL" id="QXFX01000771">
    <property type="protein sequence ID" value="KAE9104785.1"/>
    <property type="molecule type" value="Genomic_DNA"/>
</dbReference>
<comment type="caution">
    <text evidence="2">The sequence shown here is derived from an EMBL/GenBank/DDBJ whole genome shotgun (WGS) entry which is preliminary data.</text>
</comment>
<dbReference type="AlphaFoldDB" id="A0A6A3KV36"/>